<dbReference type="AlphaFoldDB" id="A0A9K3H255"/>
<accession>A0A9K3H255</accession>
<comment type="caution">
    <text evidence="2">The sequence shown here is derived from an EMBL/GenBank/DDBJ whole genome shotgun (WGS) entry which is preliminary data.</text>
</comment>
<reference evidence="2" key="2">
    <citation type="submission" date="2020-06" db="EMBL/GenBank/DDBJ databases">
        <title>Helianthus annuus Genome sequencing and assembly Release 2.</title>
        <authorList>
            <person name="Gouzy J."/>
            <person name="Langlade N."/>
            <person name="Munos S."/>
        </authorList>
    </citation>
    <scope>NUCLEOTIDE SEQUENCE</scope>
    <source>
        <tissue evidence="2">Leaves</tissue>
    </source>
</reference>
<reference evidence="2" key="1">
    <citation type="journal article" date="2017" name="Nature">
        <title>The sunflower genome provides insights into oil metabolism, flowering and Asterid evolution.</title>
        <authorList>
            <person name="Badouin H."/>
            <person name="Gouzy J."/>
            <person name="Grassa C.J."/>
            <person name="Murat F."/>
            <person name="Staton S.E."/>
            <person name="Cottret L."/>
            <person name="Lelandais-Briere C."/>
            <person name="Owens G.L."/>
            <person name="Carrere S."/>
            <person name="Mayjonade B."/>
            <person name="Legrand L."/>
            <person name="Gill N."/>
            <person name="Kane N.C."/>
            <person name="Bowers J.E."/>
            <person name="Hubner S."/>
            <person name="Bellec A."/>
            <person name="Berard A."/>
            <person name="Berges H."/>
            <person name="Blanchet N."/>
            <person name="Boniface M.C."/>
            <person name="Brunel D."/>
            <person name="Catrice O."/>
            <person name="Chaidir N."/>
            <person name="Claudel C."/>
            <person name="Donnadieu C."/>
            <person name="Faraut T."/>
            <person name="Fievet G."/>
            <person name="Helmstetter N."/>
            <person name="King M."/>
            <person name="Knapp S.J."/>
            <person name="Lai Z."/>
            <person name="Le Paslier M.C."/>
            <person name="Lippi Y."/>
            <person name="Lorenzon L."/>
            <person name="Mandel J.R."/>
            <person name="Marage G."/>
            <person name="Marchand G."/>
            <person name="Marquand E."/>
            <person name="Bret-Mestries E."/>
            <person name="Morien E."/>
            <person name="Nambeesan S."/>
            <person name="Nguyen T."/>
            <person name="Pegot-Espagnet P."/>
            <person name="Pouilly N."/>
            <person name="Raftis F."/>
            <person name="Sallet E."/>
            <person name="Schiex T."/>
            <person name="Thomas J."/>
            <person name="Vandecasteele C."/>
            <person name="Vares D."/>
            <person name="Vear F."/>
            <person name="Vautrin S."/>
            <person name="Crespi M."/>
            <person name="Mangin B."/>
            <person name="Burke J.M."/>
            <person name="Salse J."/>
            <person name="Munos S."/>
            <person name="Vincourt P."/>
            <person name="Rieseberg L.H."/>
            <person name="Langlade N.B."/>
        </authorList>
    </citation>
    <scope>NUCLEOTIDE SEQUENCE</scope>
    <source>
        <tissue evidence="2">Leaves</tissue>
    </source>
</reference>
<dbReference type="Gramene" id="mRNA:HanXRQr2_Chr15g0694041">
    <property type="protein sequence ID" value="mRNA:HanXRQr2_Chr15g0694041"/>
    <property type="gene ID" value="HanXRQr2_Chr15g0694041"/>
</dbReference>
<organism evidence="2 3">
    <name type="scientific">Helianthus annuus</name>
    <name type="common">Common sunflower</name>
    <dbReference type="NCBI Taxonomy" id="4232"/>
    <lineage>
        <taxon>Eukaryota</taxon>
        <taxon>Viridiplantae</taxon>
        <taxon>Streptophyta</taxon>
        <taxon>Embryophyta</taxon>
        <taxon>Tracheophyta</taxon>
        <taxon>Spermatophyta</taxon>
        <taxon>Magnoliopsida</taxon>
        <taxon>eudicotyledons</taxon>
        <taxon>Gunneridae</taxon>
        <taxon>Pentapetalae</taxon>
        <taxon>asterids</taxon>
        <taxon>campanulids</taxon>
        <taxon>Asterales</taxon>
        <taxon>Asteraceae</taxon>
        <taxon>Asteroideae</taxon>
        <taxon>Heliantheae alliance</taxon>
        <taxon>Heliantheae</taxon>
        <taxon>Helianthus</taxon>
    </lineage>
</organism>
<gene>
    <name evidence="2" type="ORF">HanXRQr2_Chr15g0694041</name>
</gene>
<keyword evidence="3" id="KW-1185">Reference proteome</keyword>
<evidence type="ECO:0000313" key="2">
    <source>
        <dbReference type="EMBL" id="KAF5764605.1"/>
    </source>
</evidence>
<evidence type="ECO:0000313" key="3">
    <source>
        <dbReference type="Proteomes" id="UP000215914"/>
    </source>
</evidence>
<proteinExistence type="predicted"/>
<dbReference type="Proteomes" id="UP000215914">
    <property type="component" value="Unassembled WGS sequence"/>
</dbReference>
<evidence type="ECO:0000256" key="1">
    <source>
        <dbReference type="SAM" id="MobiDB-lite"/>
    </source>
</evidence>
<protein>
    <submittedName>
        <fullName evidence="2">Uncharacterized protein</fullName>
    </submittedName>
</protein>
<feature type="region of interest" description="Disordered" evidence="1">
    <location>
        <begin position="193"/>
        <end position="214"/>
    </location>
</feature>
<name>A0A9K3H255_HELAN</name>
<dbReference type="EMBL" id="MNCJ02000330">
    <property type="protein sequence ID" value="KAF5764605.1"/>
    <property type="molecule type" value="Genomic_DNA"/>
</dbReference>
<sequence>MSARVGGKLILERMKNVSMFVAAESAVKAAEARGAKVLEEADADRNKLNKAVEELKNWVTIFEEVTARASKDEVRAREVAEVRYGLTTSLNQLKADHDWMRDHGIGHIVGTILDAPENATAVNELKDRARQAGFKSRFTDERSGFHGVDTEALYAAAVDAYNNLSISAVEDIEKCLEAEDYIDRLRLLFDRPEEEDEAAGGVKDDAGTSGIKAD</sequence>